<evidence type="ECO:0000256" key="3">
    <source>
        <dbReference type="ARBA" id="ARBA00016182"/>
    </source>
</evidence>
<dbReference type="PANTHER" id="PTHR12066:SF0">
    <property type="entry name" value="TELOMERASE REVERSE TRANSCRIPTASE"/>
    <property type="match status" value="1"/>
</dbReference>
<dbReference type="SMART" id="SM00975">
    <property type="entry name" value="Telomerase_RBD"/>
    <property type="match status" value="1"/>
</dbReference>
<dbReference type="CDD" id="cd01648">
    <property type="entry name" value="TERT"/>
    <property type="match status" value="1"/>
</dbReference>
<evidence type="ECO:0000256" key="12">
    <source>
        <dbReference type="ARBA" id="ARBA00048173"/>
    </source>
</evidence>
<dbReference type="Proteomes" id="UP000653305">
    <property type="component" value="Unassembled WGS sequence"/>
</dbReference>
<dbReference type="Gene3D" id="3.30.70.2630">
    <property type="match status" value="1"/>
</dbReference>
<dbReference type="Pfam" id="PF21399">
    <property type="entry name" value="TERT_C"/>
    <property type="match status" value="1"/>
</dbReference>
<dbReference type="GO" id="GO:0007004">
    <property type="term" value="P:telomere maintenance via telomerase"/>
    <property type="evidence" value="ECO:0007669"/>
    <property type="project" value="TreeGrafter"/>
</dbReference>
<dbReference type="EMBL" id="BMAC01000267">
    <property type="protein sequence ID" value="GFP92112.1"/>
    <property type="molecule type" value="Genomic_DNA"/>
</dbReference>
<evidence type="ECO:0000256" key="6">
    <source>
        <dbReference type="ARBA" id="ARBA00022695"/>
    </source>
</evidence>
<dbReference type="InterPro" id="IPR049139">
    <property type="entry name" value="TERT_C"/>
</dbReference>
<dbReference type="PRINTS" id="PR01365">
    <property type="entry name" value="TELOMERASERT"/>
</dbReference>
<comment type="catalytic activity">
    <reaction evidence="12 13">
        <text>DNA(n) + a 2'-deoxyribonucleoside 5'-triphosphate = DNA(n+1) + diphosphate</text>
        <dbReference type="Rhea" id="RHEA:22508"/>
        <dbReference type="Rhea" id="RHEA-COMP:17339"/>
        <dbReference type="Rhea" id="RHEA-COMP:17340"/>
        <dbReference type="ChEBI" id="CHEBI:33019"/>
        <dbReference type="ChEBI" id="CHEBI:61560"/>
        <dbReference type="ChEBI" id="CHEBI:173112"/>
        <dbReference type="EC" id="2.7.7.49"/>
    </reaction>
</comment>
<dbReference type="AlphaFoldDB" id="A0A830C1R6"/>
<dbReference type="GO" id="GO:0070034">
    <property type="term" value="F:telomerase RNA binding"/>
    <property type="evidence" value="ECO:0007669"/>
    <property type="project" value="TreeGrafter"/>
</dbReference>
<evidence type="ECO:0000259" key="14">
    <source>
        <dbReference type="PROSITE" id="PS50878"/>
    </source>
</evidence>
<dbReference type="GO" id="GO:0046872">
    <property type="term" value="F:metal ion binding"/>
    <property type="evidence" value="ECO:0007669"/>
    <property type="project" value="UniProtKB-KW"/>
</dbReference>
<dbReference type="PANTHER" id="PTHR12066">
    <property type="entry name" value="TELOMERASE REVERSE TRANSCRIPTASE"/>
    <property type="match status" value="1"/>
</dbReference>
<comment type="function">
    <text evidence="13">Telomerase is a ribonucleoprotein enzyme essential for the replication of chromosome termini in most eukaryotes. It elongates telomeres. It is a reverse transcriptase that adds simple sequence repeats to chromosome ends by copying a template sequence within the RNA component of the enzyme.</text>
</comment>
<keyword evidence="8 13" id="KW-0460">Magnesium</keyword>
<dbReference type="GO" id="GO:0042162">
    <property type="term" value="F:telomeric DNA binding"/>
    <property type="evidence" value="ECO:0007669"/>
    <property type="project" value="TreeGrafter"/>
</dbReference>
<dbReference type="GO" id="GO:0003720">
    <property type="term" value="F:telomerase activity"/>
    <property type="evidence" value="ECO:0007669"/>
    <property type="project" value="InterPro"/>
</dbReference>
<evidence type="ECO:0000256" key="4">
    <source>
        <dbReference type="ARBA" id="ARBA00022454"/>
    </source>
</evidence>
<evidence type="ECO:0000313" key="16">
    <source>
        <dbReference type="Proteomes" id="UP000653305"/>
    </source>
</evidence>
<dbReference type="InterPro" id="IPR003545">
    <property type="entry name" value="Telomerase_RT"/>
</dbReference>
<dbReference type="GO" id="GO:0000781">
    <property type="term" value="C:chromosome, telomeric region"/>
    <property type="evidence" value="ECO:0007669"/>
    <property type="project" value="UniProtKB-SubCell"/>
</dbReference>
<dbReference type="Gene3D" id="1.10.132.70">
    <property type="match status" value="1"/>
</dbReference>
<organism evidence="15 16">
    <name type="scientific">Phtheirospermum japonicum</name>
    <dbReference type="NCBI Taxonomy" id="374723"/>
    <lineage>
        <taxon>Eukaryota</taxon>
        <taxon>Viridiplantae</taxon>
        <taxon>Streptophyta</taxon>
        <taxon>Embryophyta</taxon>
        <taxon>Tracheophyta</taxon>
        <taxon>Spermatophyta</taxon>
        <taxon>Magnoliopsida</taxon>
        <taxon>eudicotyledons</taxon>
        <taxon>Gunneridae</taxon>
        <taxon>Pentapetalae</taxon>
        <taxon>asterids</taxon>
        <taxon>lamiids</taxon>
        <taxon>Lamiales</taxon>
        <taxon>Orobanchaceae</taxon>
        <taxon>Orobanchaceae incertae sedis</taxon>
        <taxon>Phtheirospermum</taxon>
    </lineage>
</organism>
<evidence type="ECO:0000256" key="9">
    <source>
        <dbReference type="ARBA" id="ARBA00022895"/>
    </source>
</evidence>
<dbReference type="OrthoDB" id="289721at2759"/>
<dbReference type="FunFam" id="3.30.70.2630:FF:000002">
    <property type="entry name" value="Telomerase reverse transcriptase"/>
    <property type="match status" value="1"/>
</dbReference>
<feature type="non-terminal residue" evidence="15">
    <location>
        <position position="660"/>
    </location>
</feature>
<comment type="similarity">
    <text evidence="1 13">Belongs to the reverse transcriptase family. Telomerase subfamily.</text>
</comment>
<evidence type="ECO:0000256" key="13">
    <source>
        <dbReference type="RuleBase" id="RU365061"/>
    </source>
</evidence>
<name>A0A830C1R6_9LAMI</name>
<proteinExistence type="inferred from homology"/>
<keyword evidence="7 13" id="KW-0479">Metal-binding</keyword>
<sequence length="660" mass="76531">WRVLRKNISKFIHLRKFEKFSQKECVYKLKISKYPLLSNKYCGDTTRHAILQCWIHWFFACIVSPLVQANFYVTESEHGKQEVLYFRKSTWEKLITEAKCMKNGMYRELDHALTGKIVKNRSFGFSRARLRPKQSGFRMLTNLQAPSRMRVDPVSRLQSGQKSVNSVLQDLHVVIKGLRTKEPEKLGSSVFDYNDVYRKLVPFLYLLRHGSSEVMPSVYIVVSDVSKAFDSVNQGKLLSVMKDVVLDDVYTLEKFTQVICTKKALKVHQHTALACHDIIATSAKINHRLPAQTLDCVLIKKELSRNITKDEIILILKEHITRNVVQLHSNFFLQNVGIPQGSVLSSLLCSYYYGHMERNVIFPFLERATEDLLGKFNTSAEKVVASGPVYLLLRFIDDFIFISTSKTQASMFFSRLARGVRDYNCCMNEEKYGVNFDLNNEQECRSNRLHVGKDGGSYLRWSGLLVNCSTLEIQGDYTRYLNSHLSSTLTVSCRGKVGSQLKAKLRCYLRPKCHPIFYDSKINSPRVVRLNIYQVFLLCAMKFICYIKNLSTLPSFSPKFYFNAIDSSLRYMNRLIKRKMYSFDIEPAFRPKYDVKKKDVIWLGLYAYSRVVEKKQSRYKELLRLLRSKLKGYGKVKNMSSELKYAVDDAHSSVLWSIKY</sequence>
<dbReference type="InterPro" id="IPR021891">
    <property type="entry name" value="Telomerase_RBD"/>
</dbReference>
<evidence type="ECO:0000256" key="2">
    <source>
        <dbReference type="ARBA" id="ARBA00012493"/>
    </source>
</evidence>
<comment type="subcellular location">
    <subcellularLocation>
        <location evidence="13">Nucleus</location>
    </subcellularLocation>
    <subcellularLocation>
        <location evidence="13">Chromosome</location>
        <location evidence="13">Telomere</location>
    </subcellularLocation>
</comment>
<evidence type="ECO:0000256" key="11">
    <source>
        <dbReference type="ARBA" id="ARBA00023242"/>
    </source>
</evidence>
<dbReference type="EC" id="2.7.7.49" evidence="2 13"/>
<evidence type="ECO:0000256" key="1">
    <source>
        <dbReference type="ARBA" id="ARBA00008001"/>
    </source>
</evidence>
<evidence type="ECO:0000256" key="10">
    <source>
        <dbReference type="ARBA" id="ARBA00022918"/>
    </source>
</evidence>
<keyword evidence="9 13" id="KW-0779">Telomere</keyword>
<accession>A0A830C1R6</accession>
<reference evidence="15" key="1">
    <citation type="submission" date="2020-07" db="EMBL/GenBank/DDBJ databases">
        <title>Ethylene signaling mediates host invasion by parasitic plants.</title>
        <authorList>
            <person name="Yoshida S."/>
        </authorList>
    </citation>
    <scope>NUCLEOTIDE SEQUENCE</scope>
    <source>
        <strain evidence="15">Okayama</strain>
    </source>
</reference>
<gene>
    <name evidence="15" type="ORF">PHJA_001355300</name>
</gene>
<dbReference type="PROSITE" id="PS50878">
    <property type="entry name" value="RT_POL"/>
    <property type="match status" value="1"/>
</dbReference>
<keyword evidence="6 13" id="KW-0548">Nucleotidyltransferase</keyword>
<comment type="caution">
    <text evidence="15">The sequence shown here is derived from an EMBL/GenBank/DDBJ whole genome shotgun (WGS) entry which is preliminary data.</text>
</comment>
<evidence type="ECO:0000313" key="15">
    <source>
        <dbReference type="EMBL" id="GFP92112.1"/>
    </source>
</evidence>
<evidence type="ECO:0000256" key="7">
    <source>
        <dbReference type="ARBA" id="ARBA00022723"/>
    </source>
</evidence>
<protein>
    <recommendedName>
        <fullName evidence="3 13">Telomerase reverse transcriptase</fullName>
        <ecNumber evidence="2 13">2.7.7.49</ecNumber>
    </recommendedName>
    <alternativeName>
        <fullName evidence="13">Telomerase catalytic subunit</fullName>
    </alternativeName>
</protein>
<keyword evidence="4 13" id="KW-0158">Chromosome</keyword>
<dbReference type="Gene3D" id="1.10.357.90">
    <property type="match status" value="1"/>
</dbReference>
<evidence type="ECO:0000256" key="5">
    <source>
        <dbReference type="ARBA" id="ARBA00022679"/>
    </source>
</evidence>
<feature type="domain" description="Reverse transcriptase" evidence="14">
    <location>
        <begin position="112"/>
        <end position="466"/>
    </location>
</feature>
<dbReference type="Pfam" id="PF12009">
    <property type="entry name" value="Telomerase_RBD"/>
    <property type="match status" value="1"/>
</dbReference>
<evidence type="ECO:0000256" key="8">
    <source>
        <dbReference type="ARBA" id="ARBA00022842"/>
    </source>
</evidence>
<dbReference type="GO" id="GO:0000333">
    <property type="term" value="C:telomerase catalytic core complex"/>
    <property type="evidence" value="ECO:0007669"/>
    <property type="project" value="TreeGrafter"/>
</dbReference>
<dbReference type="InterPro" id="IPR000477">
    <property type="entry name" value="RT_dom"/>
</dbReference>
<keyword evidence="16" id="KW-1185">Reference proteome</keyword>
<keyword evidence="5 13" id="KW-0808">Transferase</keyword>
<keyword evidence="10 13" id="KW-0695">RNA-directed DNA polymerase</keyword>
<keyword evidence="11 13" id="KW-0539">Nucleus</keyword>